<dbReference type="GO" id="GO:0008360">
    <property type="term" value="P:regulation of cell shape"/>
    <property type="evidence" value="ECO:0007669"/>
    <property type="project" value="UniProtKB-KW"/>
</dbReference>
<dbReference type="RefSeq" id="WP_194449095.1">
    <property type="nucleotide sequence ID" value="NZ_CP063849.1"/>
</dbReference>
<evidence type="ECO:0000313" key="8">
    <source>
        <dbReference type="EMBL" id="QOY87426.1"/>
    </source>
</evidence>
<dbReference type="PROSITE" id="PS00923">
    <property type="entry name" value="ASP_GLU_RACEMASE_1"/>
    <property type="match status" value="1"/>
</dbReference>
<feature type="active site" description="Proton donor/acceptor" evidence="7">
    <location>
        <position position="88"/>
    </location>
</feature>
<dbReference type="AlphaFoldDB" id="A0A7S7SKG5"/>
<comment type="catalytic activity">
    <reaction evidence="1 7">
        <text>L-glutamate = D-glutamate</text>
        <dbReference type="Rhea" id="RHEA:12813"/>
        <dbReference type="ChEBI" id="CHEBI:29985"/>
        <dbReference type="ChEBI" id="CHEBI:29986"/>
        <dbReference type="EC" id="5.1.1.3"/>
    </reaction>
</comment>
<dbReference type="HAMAP" id="MF_00258">
    <property type="entry name" value="Glu_racemase"/>
    <property type="match status" value="1"/>
</dbReference>
<comment type="function">
    <text evidence="7">Provides the (R)-glutamate required for cell wall biosynthesis.</text>
</comment>
<keyword evidence="3 7" id="KW-0133">Cell shape</keyword>
<dbReference type="NCBIfam" id="TIGR00067">
    <property type="entry name" value="glut_race"/>
    <property type="match status" value="1"/>
</dbReference>
<feature type="binding site" evidence="7">
    <location>
        <begin position="89"/>
        <end position="90"/>
    </location>
    <ligand>
        <name>substrate</name>
    </ligand>
</feature>
<dbReference type="FunFam" id="3.40.50.1860:FF:000001">
    <property type="entry name" value="Glutamate racemase"/>
    <property type="match status" value="1"/>
</dbReference>
<name>A0A7S7SKG5_PALFE</name>
<keyword evidence="5 7" id="KW-0413">Isomerase</keyword>
<comment type="pathway">
    <text evidence="7">Cell wall biogenesis; peptidoglycan biosynthesis.</text>
</comment>
<evidence type="ECO:0000256" key="4">
    <source>
        <dbReference type="ARBA" id="ARBA00022984"/>
    </source>
</evidence>
<evidence type="ECO:0000313" key="9">
    <source>
        <dbReference type="Proteomes" id="UP000593892"/>
    </source>
</evidence>
<keyword evidence="9" id="KW-1185">Reference proteome</keyword>
<evidence type="ECO:0000256" key="6">
    <source>
        <dbReference type="ARBA" id="ARBA00023316"/>
    </source>
</evidence>
<dbReference type="InterPro" id="IPR001920">
    <property type="entry name" value="Asp/Glu_race"/>
</dbReference>
<protein>
    <recommendedName>
        <fullName evidence="2 7">Glutamate racemase</fullName>
        <ecNumber evidence="2 7">5.1.1.3</ecNumber>
    </recommendedName>
</protein>
<proteinExistence type="inferred from homology"/>
<comment type="similarity">
    <text evidence="7">Belongs to the aspartate/glutamate racemases family.</text>
</comment>
<keyword evidence="6 7" id="KW-0961">Cell wall biogenesis/degradation</keyword>
<dbReference type="GO" id="GO:0008881">
    <property type="term" value="F:glutamate racemase activity"/>
    <property type="evidence" value="ECO:0007669"/>
    <property type="project" value="UniProtKB-UniRule"/>
</dbReference>
<feature type="binding site" evidence="7">
    <location>
        <begin position="196"/>
        <end position="197"/>
    </location>
    <ligand>
        <name>substrate</name>
    </ligand>
</feature>
<dbReference type="PROSITE" id="PS00924">
    <property type="entry name" value="ASP_GLU_RACEMASE_2"/>
    <property type="match status" value="1"/>
</dbReference>
<dbReference type="UniPathway" id="UPA00219"/>
<dbReference type="GO" id="GO:0071555">
    <property type="term" value="P:cell wall organization"/>
    <property type="evidence" value="ECO:0007669"/>
    <property type="project" value="UniProtKB-KW"/>
</dbReference>
<evidence type="ECO:0000256" key="3">
    <source>
        <dbReference type="ARBA" id="ARBA00022960"/>
    </source>
</evidence>
<dbReference type="EMBL" id="CP063849">
    <property type="protein sequence ID" value="QOY87426.1"/>
    <property type="molecule type" value="Genomic_DNA"/>
</dbReference>
<accession>A0A7S7SKG5</accession>
<dbReference type="InterPro" id="IPR018187">
    <property type="entry name" value="Asp/Glu_racemase_AS_1"/>
</dbReference>
<reference evidence="8 9" key="1">
    <citation type="submission" date="2020-10" db="EMBL/GenBank/DDBJ databases">
        <title>Complete genome sequence of Paludibaculum fermentans P105T, a facultatively anaerobic acidobacterium capable of dissimilatory Fe(III) reduction.</title>
        <authorList>
            <person name="Dedysh S.N."/>
            <person name="Beletsky A.V."/>
            <person name="Kulichevskaya I.S."/>
            <person name="Mardanov A.V."/>
            <person name="Ravin N.V."/>
        </authorList>
    </citation>
    <scope>NUCLEOTIDE SEQUENCE [LARGE SCALE GENOMIC DNA]</scope>
    <source>
        <strain evidence="8 9">P105</strain>
    </source>
</reference>
<feature type="binding site" evidence="7">
    <location>
        <begin position="57"/>
        <end position="58"/>
    </location>
    <ligand>
        <name>substrate</name>
    </ligand>
</feature>
<dbReference type="EC" id="5.1.1.3" evidence="2 7"/>
<dbReference type="InterPro" id="IPR015942">
    <property type="entry name" value="Asp/Glu/hydantoin_racemase"/>
</dbReference>
<dbReference type="SUPFAM" id="SSF53681">
    <property type="entry name" value="Aspartate/glutamate racemase"/>
    <property type="match status" value="2"/>
</dbReference>
<dbReference type="KEGG" id="pfer:IRI77_32480"/>
<keyword evidence="4 7" id="KW-0573">Peptidoglycan synthesis</keyword>
<evidence type="ECO:0000256" key="5">
    <source>
        <dbReference type="ARBA" id="ARBA00023235"/>
    </source>
</evidence>
<evidence type="ECO:0000256" key="2">
    <source>
        <dbReference type="ARBA" id="ARBA00013090"/>
    </source>
</evidence>
<evidence type="ECO:0000256" key="1">
    <source>
        <dbReference type="ARBA" id="ARBA00001602"/>
    </source>
</evidence>
<dbReference type="PANTHER" id="PTHR21198">
    <property type="entry name" value="GLUTAMATE RACEMASE"/>
    <property type="match status" value="1"/>
</dbReference>
<dbReference type="InterPro" id="IPR033134">
    <property type="entry name" value="Asp/Glu_racemase_AS_2"/>
</dbReference>
<gene>
    <name evidence="7 8" type="primary">murI</name>
    <name evidence="8" type="ORF">IRI77_32480</name>
</gene>
<dbReference type="PANTHER" id="PTHR21198:SF2">
    <property type="entry name" value="GLUTAMATE RACEMASE"/>
    <property type="match status" value="1"/>
</dbReference>
<dbReference type="Pfam" id="PF01177">
    <property type="entry name" value="Asp_Glu_race"/>
    <property type="match status" value="1"/>
</dbReference>
<dbReference type="InterPro" id="IPR004391">
    <property type="entry name" value="Glu_race"/>
</dbReference>
<evidence type="ECO:0000256" key="7">
    <source>
        <dbReference type="HAMAP-Rule" id="MF_00258"/>
    </source>
</evidence>
<dbReference type="Gene3D" id="3.40.50.1860">
    <property type="match status" value="2"/>
</dbReference>
<sequence length="287" mass="30368">MQLPRFAPVPPAHRPGVRRRIGVFDSGVGGLTVLKAMRRTMPQADFLYVGDTARVPYGRKPSSMVAGFAREIAAFLLAQNVEAIVVACNTATAAALPALAEELPVPVWGVIEPGVRAAFEASKTGSVGVIGTRGAIASGAYQRRLEALGLRVWARACPMFVHLVEENLSDSEEAALLTRHYFADRPEIDTLILGCTHYPVLRPIIEQTLGPSVNVISSAQAVAATVAAAIGDIEDPELPGIGGILHLVTGDVIAYQHTAQTIGGVDGEVRPIHVETLAEAEPLPVRP</sequence>
<feature type="active site" description="Proton donor/acceptor" evidence="7">
    <location>
        <position position="195"/>
    </location>
</feature>
<dbReference type="Proteomes" id="UP000593892">
    <property type="component" value="Chromosome"/>
</dbReference>
<organism evidence="8 9">
    <name type="scientific">Paludibaculum fermentans</name>
    <dbReference type="NCBI Taxonomy" id="1473598"/>
    <lineage>
        <taxon>Bacteria</taxon>
        <taxon>Pseudomonadati</taxon>
        <taxon>Acidobacteriota</taxon>
        <taxon>Terriglobia</taxon>
        <taxon>Bryobacterales</taxon>
        <taxon>Bryobacteraceae</taxon>
        <taxon>Paludibaculum</taxon>
    </lineage>
</organism>
<feature type="binding site" evidence="7">
    <location>
        <begin position="25"/>
        <end position="26"/>
    </location>
    <ligand>
        <name>substrate</name>
    </ligand>
</feature>
<dbReference type="GO" id="GO:0009252">
    <property type="term" value="P:peptidoglycan biosynthetic process"/>
    <property type="evidence" value="ECO:0007669"/>
    <property type="project" value="UniProtKB-UniRule"/>
</dbReference>